<reference evidence="2 3" key="1">
    <citation type="journal article" date="2021" name="Microorganisms">
        <title>The Ever-Expanding Pseudomonas Genus: Description of 43 New Species and Partition of the Pseudomonas putida Group.</title>
        <authorList>
            <person name="Girard L."/>
            <person name="Lood C."/>
            <person name="Hofte M."/>
            <person name="Vandamme P."/>
            <person name="Rokni-Zadeh H."/>
            <person name="van Noort V."/>
            <person name="Lavigne R."/>
            <person name="De Mot R."/>
        </authorList>
    </citation>
    <scope>NUCLEOTIDE SEQUENCE [LARGE SCALE GENOMIC DNA]</scope>
    <source>
        <strain evidence="2 3">SWRI17</strain>
    </source>
</reference>
<protein>
    <submittedName>
        <fullName evidence="2">Uncharacterized protein</fullName>
    </submittedName>
</protein>
<keyword evidence="1" id="KW-1133">Transmembrane helix</keyword>
<sequence>MSEWKRLVSDPSRKKAIFFLTFLMLLSLVSKNDKVPVEQLVLETLFGFLDTFLAVFLICVIRGEEKTHRKNPLLVTNIGAWGYIWRAYVIIIGSSMLAVGLLVLLFSYQFPPGPFGLSHVVLWVSSTFFMPVACWVFFSKSRMSQFRWLVSTARAAVFLR</sequence>
<name>A0ABX8Q8G7_PSECO</name>
<dbReference type="EMBL" id="CP077080">
    <property type="protein sequence ID" value="QXI51410.1"/>
    <property type="molecule type" value="Genomic_DNA"/>
</dbReference>
<dbReference type="RefSeq" id="WP_217859810.1">
    <property type="nucleotide sequence ID" value="NZ_CP077080.1"/>
</dbReference>
<organism evidence="2 3">
    <name type="scientific">Pseudomonas canavaninivorans</name>
    <dbReference type="NCBI Taxonomy" id="2842348"/>
    <lineage>
        <taxon>Bacteria</taxon>
        <taxon>Pseudomonadati</taxon>
        <taxon>Pseudomonadota</taxon>
        <taxon>Gammaproteobacteria</taxon>
        <taxon>Pseudomonadales</taxon>
        <taxon>Pseudomonadaceae</taxon>
        <taxon>Pseudomonas</taxon>
    </lineage>
</organism>
<accession>A0ABX8Q8G7</accession>
<feature type="transmembrane region" description="Helical" evidence="1">
    <location>
        <begin position="83"/>
        <end position="108"/>
    </location>
</feature>
<keyword evidence="3" id="KW-1185">Reference proteome</keyword>
<evidence type="ECO:0000313" key="3">
    <source>
        <dbReference type="Proteomes" id="UP000824066"/>
    </source>
</evidence>
<dbReference type="Proteomes" id="UP000824066">
    <property type="component" value="Chromosome"/>
</dbReference>
<keyword evidence="1" id="KW-0472">Membrane</keyword>
<feature type="transmembrane region" description="Helical" evidence="1">
    <location>
        <begin position="41"/>
        <end position="62"/>
    </location>
</feature>
<proteinExistence type="predicted"/>
<evidence type="ECO:0000256" key="1">
    <source>
        <dbReference type="SAM" id="Phobius"/>
    </source>
</evidence>
<evidence type="ECO:0000313" key="2">
    <source>
        <dbReference type="EMBL" id="QXI51410.1"/>
    </source>
</evidence>
<feature type="transmembrane region" description="Helical" evidence="1">
    <location>
        <begin position="120"/>
        <end position="138"/>
    </location>
</feature>
<keyword evidence="1" id="KW-0812">Transmembrane</keyword>
<gene>
    <name evidence="2" type="ORF">KSS97_17885</name>
</gene>